<sequence>MNDSRFKKLGTAAEVVDAVGGTFKAAEIAECKPPAISNAIARGRLPSPTFLIFDAELAERGFKAPPELWGIRSPRRKRR</sequence>
<dbReference type="EMBL" id="JABWSX010000001">
    <property type="protein sequence ID" value="NVL07452.1"/>
    <property type="molecule type" value="Genomic_DNA"/>
</dbReference>
<dbReference type="Proteomes" id="UP000692816">
    <property type="component" value="Unassembled WGS sequence"/>
</dbReference>
<comment type="caution">
    <text evidence="3">The sequence shown here is derived from an EMBL/GenBank/DDBJ whole genome shotgun (WGS) entry which is preliminary data.</text>
</comment>
<reference evidence="1" key="2">
    <citation type="journal article" date="2021" name="Int. J. Syst. Evol. Microbiol.">
        <title>Bradyrhizobium septentrionale sp. nov. (sv. septentrionale) and Bradyrhizobium quebecense sp. nov. (sv. septentrionale) associated with legumes native to Canada possess rearranged symbiosis genes and numerous insertion sequences.</title>
        <authorList>
            <person name="Bromfield E.S.P."/>
            <person name="Cloutier S."/>
        </authorList>
    </citation>
    <scope>NUCLEOTIDE SEQUENCE</scope>
    <source>
        <strain evidence="1">12S5</strain>
    </source>
</reference>
<evidence type="ECO:0000313" key="3">
    <source>
        <dbReference type="EMBL" id="NVL07452.1"/>
    </source>
</evidence>
<name>A0A974AAN3_9BRAD</name>
<proteinExistence type="predicted"/>
<keyword evidence="4" id="KW-1185">Reference proteome</keyword>
<evidence type="ECO:0000313" key="1">
    <source>
        <dbReference type="EMBL" id="MBO1427851.1"/>
    </source>
</evidence>
<dbReference type="EMBL" id="JAGEPA010000001">
    <property type="protein sequence ID" value="MBO1435399.1"/>
    <property type="molecule type" value="Genomic_DNA"/>
</dbReference>
<dbReference type="AlphaFoldDB" id="A0A974AAN3"/>
<evidence type="ECO:0000313" key="4">
    <source>
        <dbReference type="Proteomes" id="UP000692816"/>
    </source>
</evidence>
<protein>
    <recommendedName>
        <fullName evidence="5">Transcriptional regulator</fullName>
    </recommendedName>
</protein>
<gene>
    <name evidence="3" type="ORF">HU230_17260</name>
    <name evidence="1" type="ORF">J4P68_00175</name>
    <name evidence="2" type="ORF">J4P68_39715</name>
</gene>
<accession>A0A974AAN3</accession>
<evidence type="ECO:0000313" key="2">
    <source>
        <dbReference type="EMBL" id="MBO1435399.1"/>
    </source>
</evidence>
<organism evidence="3">
    <name type="scientific">Bradyrhizobium quebecense</name>
    <dbReference type="NCBI Taxonomy" id="2748629"/>
    <lineage>
        <taxon>Bacteria</taxon>
        <taxon>Pseudomonadati</taxon>
        <taxon>Pseudomonadota</taxon>
        <taxon>Alphaproteobacteria</taxon>
        <taxon>Hyphomicrobiales</taxon>
        <taxon>Nitrobacteraceae</taxon>
        <taxon>Bradyrhizobium</taxon>
    </lineage>
</organism>
<evidence type="ECO:0008006" key="5">
    <source>
        <dbReference type="Google" id="ProtNLM"/>
    </source>
</evidence>
<dbReference type="RefSeq" id="WP_176531122.1">
    <property type="nucleotide sequence ID" value="NZ_CP088022.1"/>
</dbReference>
<reference evidence="3" key="1">
    <citation type="submission" date="2020-06" db="EMBL/GenBank/DDBJ databases">
        <title>Whole Genome Sequence of Bradyrhizobium sp. Strain 66S1MB.</title>
        <authorList>
            <person name="Bromfield E."/>
            <person name="Cloutier S."/>
        </authorList>
    </citation>
    <scope>NUCLEOTIDE SEQUENCE</scope>
    <source>
        <strain evidence="3">66S1MB</strain>
    </source>
</reference>
<dbReference type="EMBL" id="JAGEPA010000001">
    <property type="protein sequence ID" value="MBO1427851.1"/>
    <property type="molecule type" value="Genomic_DNA"/>
</dbReference>